<dbReference type="Gene3D" id="3.10.300.10">
    <property type="entry name" value="Methylpurine-DNA glycosylase (MPG)"/>
    <property type="match status" value="1"/>
</dbReference>
<evidence type="ECO:0000256" key="5">
    <source>
        <dbReference type="HAMAP-Rule" id="MF_00527"/>
    </source>
</evidence>
<dbReference type="RefSeq" id="WP_326507586.1">
    <property type="nucleotide sequence ID" value="NZ_JAWIIV010000014.1"/>
</dbReference>
<name>A0ABU6JB45_9BURK</name>
<keyword evidence="7" id="KW-1185">Reference proteome</keyword>
<accession>A0ABU6JB45</accession>
<dbReference type="NCBIfam" id="TIGR00567">
    <property type="entry name" value="3mg"/>
    <property type="match status" value="1"/>
</dbReference>
<dbReference type="InterPro" id="IPR011034">
    <property type="entry name" value="Formyl_transferase-like_C_sf"/>
</dbReference>
<organism evidence="6 7">
    <name type="scientific">Noviherbaspirillum album</name>
    <dbReference type="NCBI Taxonomy" id="3080276"/>
    <lineage>
        <taxon>Bacteria</taxon>
        <taxon>Pseudomonadati</taxon>
        <taxon>Pseudomonadota</taxon>
        <taxon>Betaproteobacteria</taxon>
        <taxon>Burkholderiales</taxon>
        <taxon>Oxalobacteraceae</taxon>
        <taxon>Noviherbaspirillum</taxon>
    </lineage>
</organism>
<evidence type="ECO:0000256" key="2">
    <source>
        <dbReference type="ARBA" id="ARBA00022763"/>
    </source>
</evidence>
<protein>
    <recommendedName>
        <fullName evidence="5">Putative 3-methyladenine DNA glycosylase</fullName>
        <ecNumber evidence="5">3.2.2.-</ecNumber>
    </recommendedName>
</protein>
<dbReference type="PANTHER" id="PTHR10429:SF0">
    <property type="entry name" value="DNA-3-METHYLADENINE GLYCOSYLASE"/>
    <property type="match status" value="1"/>
</dbReference>
<dbReference type="InterPro" id="IPR003180">
    <property type="entry name" value="MPG"/>
</dbReference>
<dbReference type="CDD" id="cd00540">
    <property type="entry name" value="AAG"/>
    <property type="match status" value="1"/>
</dbReference>
<keyword evidence="2 5" id="KW-0227">DNA damage</keyword>
<evidence type="ECO:0000313" key="6">
    <source>
        <dbReference type="EMBL" id="MEC4720872.1"/>
    </source>
</evidence>
<dbReference type="EMBL" id="JAWIIV010000014">
    <property type="protein sequence ID" value="MEC4720872.1"/>
    <property type="molecule type" value="Genomic_DNA"/>
</dbReference>
<sequence>MNPTTRSRRTRGAKLPRDFYAGDTVEVARALLGKHLVHVRDGIAMRGRIVETEAYLGAHDLASHSSKGVTPRTAIMYGPPGYAYVYLIYGMHHCMNVVTETEGHGAAVLLRALEPVEHVEGNTKGPGLLCRALGIDRSLNGHDLLSEDFHIVDSGEARDFNIVTRPRIGVAYAREWAEADLRFYIEGNPWVSKK</sequence>
<comment type="caution">
    <text evidence="6">The sequence shown here is derived from an EMBL/GenBank/DDBJ whole genome shotgun (WGS) entry which is preliminary data.</text>
</comment>
<evidence type="ECO:0000256" key="4">
    <source>
        <dbReference type="ARBA" id="ARBA00023204"/>
    </source>
</evidence>
<dbReference type="Pfam" id="PF02245">
    <property type="entry name" value="Pur_DNA_glyco"/>
    <property type="match status" value="1"/>
</dbReference>
<evidence type="ECO:0000256" key="1">
    <source>
        <dbReference type="ARBA" id="ARBA00009232"/>
    </source>
</evidence>
<keyword evidence="3 5" id="KW-0378">Hydrolase</keyword>
<dbReference type="SUPFAM" id="SSF50486">
    <property type="entry name" value="FMT C-terminal domain-like"/>
    <property type="match status" value="1"/>
</dbReference>
<dbReference type="InterPro" id="IPR036995">
    <property type="entry name" value="MPG_sf"/>
</dbReference>
<proteinExistence type="inferred from homology"/>
<keyword evidence="4 5" id="KW-0234">DNA repair</keyword>
<dbReference type="Proteomes" id="UP001352263">
    <property type="component" value="Unassembled WGS sequence"/>
</dbReference>
<dbReference type="PANTHER" id="PTHR10429">
    <property type="entry name" value="DNA-3-METHYLADENINE GLYCOSYLASE"/>
    <property type="match status" value="1"/>
</dbReference>
<gene>
    <name evidence="6" type="ORF">RY831_17030</name>
</gene>
<comment type="similarity">
    <text evidence="1 5">Belongs to the DNA glycosylase MPG family.</text>
</comment>
<reference evidence="6 7" key="1">
    <citation type="submission" date="2023-10" db="EMBL/GenBank/DDBJ databases">
        <title>Noviherbaspirillum sp. CPCC 100848 genome assembly.</title>
        <authorList>
            <person name="Li X.Y."/>
            <person name="Fang X.M."/>
        </authorList>
    </citation>
    <scope>NUCLEOTIDE SEQUENCE [LARGE SCALE GENOMIC DNA]</scope>
    <source>
        <strain evidence="6 7">CPCC 100848</strain>
    </source>
</reference>
<evidence type="ECO:0000256" key="3">
    <source>
        <dbReference type="ARBA" id="ARBA00022801"/>
    </source>
</evidence>
<evidence type="ECO:0000313" key="7">
    <source>
        <dbReference type="Proteomes" id="UP001352263"/>
    </source>
</evidence>
<dbReference type="HAMAP" id="MF_00527">
    <property type="entry name" value="3MGH"/>
    <property type="match status" value="1"/>
</dbReference>
<dbReference type="EC" id="3.2.2.-" evidence="5"/>